<evidence type="ECO:0000313" key="2">
    <source>
        <dbReference type="EMBL" id="QDV88094.1"/>
    </source>
</evidence>
<feature type="transmembrane region" description="Helical" evidence="1">
    <location>
        <begin position="110"/>
        <end position="128"/>
    </location>
</feature>
<feature type="transmembrane region" description="Helical" evidence="1">
    <location>
        <begin position="276"/>
        <end position="301"/>
    </location>
</feature>
<protein>
    <recommendedName>
        <fullName evidence="4">Type II secretion system protein GspF domain-containing protein</fullName>
    </recommendedName>
</protein>
<sequence>MSESTAARLLSLNQQAIAIVGLNIPLDFGLGSETAERLRELNERLLVDVGRDLSPDALLEKHDVPERYRAIARMLLASDDPVPVFESIAIQQLDREATAGPLRQAIKEPLVVAGLAYLGMIIFCTLSVPSIETQYTQQGLTPSGVTGWLIAIRGAMPYWIIGFPILMIACWWIWRKLVNGPLLSLFPGGTAYSRWLAAESQSRRLAVLITSGVDQETALSLASTSVSPQLPIRPIAENIVRNGAPQSQARALSRLAGFYHFLAGDRRQTFVTKLPAFIGLLFAGLIVLGYGLATFLPWIAILQTEGAMEVLNR</sequence>
<dbReference type="RefSeq" id="WP_145220159.1">
    <property type="nucleotide sequence ID" value="NZ_CP036432.1"/>
</dbReference>
<evidence type="ECO:0000313" key="3">
    <source>
        <dbReference type="Proteomes" id="UP000318081"/>
    </source>
</evidence>
<keyword evidence="3" id="KW-1185">Reference proteome</keyword>
<keyword evidence="1" id="KW-0812">Transmembrane</keyword>
<dbReference type="Proteomes" id="UP000318081">
    <property type="component" value="Chromosome"/>
</dbReference>
<dbReference type="EMBL" id="CP036432">
    <property type="protein sequence ID" value="QDV88094.1"/>
    <property type="molecule type" value="Genomic_DNA"/>
</dbReference>
<proteinExistence type="predicted"/>
<keyword evidence="1" id="KW-0472">Membrane</keyword>
<organism evidence="2 3">
    <name type="scientific">Stieleria magnilauensis</name>
    <dbReference type="NCBI Taxonomy" id="2527963"/>
    <lineage>
        <taxon>Bacteria</taxon>
        <taxon>Pseudomonadati</taxon>
        <taxon>Planctomycetota</taxon>
        <taxon>Planctomycetia</taxon>
        <taxon>Pirellulales</taxon>
        <taxon>Pirellulaceae</taxon>
        <taxon>Stieleria</taxon>
    </lineage>
</organism>
<evidence type="ECO:0008006" key="4">
    <source>
        <dbReference type="Google" id="ProtNLM"/>
    </source>
</evidence>
<reference evidence="2 3" key="1">
    <citation type="submission" date="2019-02" db="EMBL/GenBank/DDBJ databases">
        <title>Deep-cultivation of Planctomycetes and their phenomic and genomic characterization uncovers novel biology.</title>
        <authorList>
            <person name="Wiegand S."/>
            <person name="Jogler M."/>
            <person name="Boedeker C."/>
            <person name="Pinto D."/>
            <person name="Vollmers J."/>
            <person name="Rivas-Marin E."/>
            <person name="Kohn T."/>
            <person name="Peeters S.H."/>
            <person name="Heuer A."/>
            <person name="Rast P."/>
            <person name="Oberbeckmann S."/>
            <person name="Bunk B."/>
            <person name="Jeske O."/>
            <person name="Meyerdierks A."/>
            <person name="Storesund J.E."/>
            <person name="Kallscheuer N."/>
            <person name="Luecker S."/>
            <person name="Lage O.M."/>
            <person name="Pohl T."/>
            <person name="Merkel B.J."/>
            <person name="Hornburger P."/>
            <person name="Mueller R.-W."/>
            <person name="Bruemmer F."/>
            <person name="Labrenz M."/>
            <person name="Spormann A.M."/>
            <person name="Op den Camp H."/>
            <person name="Overmann J."/>
            <person name="Amann R."/>
            <person name="Jetten M.S.M."/>
            <person name="Mascher T."/>
            <person name="Medema M.H."/>
            <person name="Devos D.P."/>
            <person name="Kaster A.-K."/>
            <person name="Ovreas L."/>
            <person name="Rohde M."/>
            <person name="Galperin M.Y."/>
            <person name="Jogler C."/>
        </authorList>
    </citation>
    <scope>NUCLEOTIDE SEQUENCE [LARGE SCALE GENOMIC DNA]</scope>
    <source>
        <strain evidence="2 3">TBK1r</strain>
    </source>
</reference>
<feature type="transmembrane region" description="Helical" evidence="1">
    <location>
        <begin position="148"/>
        <end position="174"/>
    </location>
</feature>
<evidence type="ECO:0000256" key="1">
    <source>
        <dbReference type="SAM" id="Phobius"/>
    </source>
</evidence>
<accession>A0ABX5Y1F4</accession>
<name>A0ABX5Y1F4_9BACT</name>
<keyword evidence="1" id="KW-1133">Transmembrane helix</keyword>
<gene>
    <name evidence="2" type="ORF">TBK1r_71260</name>
</gene>